<dbReference type="EMBL" id="VSFC01000055">
    <property type="protein sequence ID" value="TYA52714.1"/>
    <property type="molecule type" value="Genomic_DNA"/>
</dbReference>
<sequence length="486" mass="52508">MNKTTIVKNLFFVMCFFVLTLNQDIKAQIVIGAPNIGFGQACANESFNTYYVSFVFSPEAALSSSNQFSIELSDADGSFASPTVVYTSAAGLVTTSPATLSFALPTDTFGENYRLRIKSSAPVATSSGSPTFAAYYKIQDSPFSINNLISTASYCAGGSYLLTIDNPGNDMNDSPLNYPNLTFKWYRVTGPTTFVFVADGESLSVSTPGTYFVETDYGTCTSDSYSNRVTVSESTSGSTTDIVSSLGNPFCPDGGPTTLTTTSGNSYQWFLNGEAIPGAINQSFETTLSGTFSVSIDLGSCTTSASIVLDSEGFTSSINVDEVNTIELGDTLYVEVTTSAQNPEFQWFLNDVIIPGATENTFDATEFGNYKVVINQTTGCNVSEEFLFEIEEPINPFPSVEDIPNLISPNGDGINDTWIIPNIYVSGTNTEVIIMDSYGKVSLKTTNYLNNWPENEIKFNSVNPVFYYVITTTDNKTKKGSITIVK</sequence>
<organism evidence="1 2">
    <name type="scientific">Formosa maritima</name>
    <dbReference type="NCBI Taxonomy" id="2592046"/>
    <lineage>
        <taxon>Bacteria</taxon>
        <taxon>Pseudomonadati</taxon>
        <taxon>Bacteroidota</taxon>
        <taxon>Flavobacteriia</taxon>
        <taxon>Flavobacteriales</taxon>
        <taxon>Flavobacteriaceae</taxon>
        <taxon>Formosa</taxon>
    </lineage>
</organism>
<protein>
    <submittedName>
        <fullName evidence="1">Gliding motility-associated C-terminal domain-containing protein</fullName>
    </submittedName>
</protein>
<evidence type="ECO:0000313" key="2">
    <source>
        <dbReference type="Proteomes" id="UP000324550"/>
    </source>
</evidence>
<evidence type="ECO:0000313" key="1">
    <source>
        <dbReference type="EMBL" id="TYA52714.1"/>
    </source>
</evidence>
<dbReference type="RefSeq" id="WP_148456751.1">
    <property type="nucleotide sequence ID" value="NZ_VSFC01000055.1"/>
</dbReference>
<dbReference type="AlphaFoldDB" id="A0A5D0G1R2"/>
<proteinExistence type="predicted"/>
<dbReference type="Pfam" id="PF13585">
    <property type="entry name" value="CHU_C"/>
    <property type="match status" value="1"/>
</dbReference>
<name>A0A5D0G1R2_9FLAO</name>
<comment type="caution">
    <text evidence="1">The sequence shown here is derived from an EMBL/GenBank/DDBJ whole genome shotgun (WGS) entry which is preliminary data.</text>
</comment>
<dbReference type="InterPro" id="IPR026341">
    <property type="entry name" value="T9SS_type_B"/>
</dbReference>
<dbReference type="NCBIfam" id="TIGR04131">
    <property type="entry name" value="Bac_Flav_CTERM"/>
    <property type="match status" value="1"/>
</dbReference>
<dbReference type="InterPro" id="IPR013783">
    <property type="entry name" value="Ig-like_fold"/>
</dbReference>
<reference evidence="1 2" key="1">
    <citation type="submission" date="2019-08" db="EMBL/GenBank/DDBJ databases">
        <title>Formosa sediminis sp. nov., isolated from marine sediment.</title>
        <authorList>
            <person name="Cao W.R."/>
        </authorList>
    </citation>
    <scope>NUCLEOTIDE SEQUENCE [LARGE SCALE GENOMIC DNA]</scope>
    <source>
        <strain evidence="1 2">1494</strain>
    </source>
</reference>
<dbReference type="Proteomes" id="UP000324550">
    <property type="component" value="Unassembled WGS sequence"/>
</dbReference>
<gene>
    <name evidence="1" type="ORF">FVF61_12015</name>
</gene>
<dbReference type="Gene3D" id="2.60.40.10">
    <property type="entry name" value="Immunoglobulins"/>
    <property type="match status" value="1"/>
</dbReference>
<accession>A0A5D0G1R2</accession>
<keyword evidence="2" id="KW-1185">Reference proteome</keyword>
<dbReference type="OrthoDB" id="678019at2"/>